<evidence type="ECO:0000256" key="1">
    <source>
        <dbReference type="SAM" id="SignalP"/>
    </source>
</evidence>
<dbReference type="NCBIfam" id="TIGR01643">
    <property type="entry name" value="YD_repeat_2x"/>
    <property type="match status" value="1"/>
</dbReference>
<keyword evidence="1" id="KW-0732">Signal</keyword>
<evidence type="ECO:0000313" key="3">
    <source>
        <dbReference type="Proteomes" id="UP000886881"/>
    </source>
</evidence>
<accession>A0A9D1GNY2</accession>
<dbReference type="AlphaFoldDB" id="A0A9D1GNY2"/>
<reference evidence="2" key="1">
    <citation type="submission" date="2020-10" db="EMBL/GenBank/DDBJ databases">
        <authorList>
            <person name="Gilroy R."/>
        </authorList>
    </citation>
    <scope>NUCLEOTIDE SEQUENCE</scope>
    <source>
        <strain evidence="2">ChiHecec2B26-709</strain>
    </source>
</reference>
<sequence>MHEKLLAVLALLAVTAFHAAAQISVAPEPVRPNTDTWEFIKYGEISPSLYTGSISLSIPLYTYKDNDFEIPVSFDYSSGGTMPNDRAGLLGTGWTLNAGGVITREVRGVPDDYKTNAMPLQFGYANIPGYYFTASSGLEFHTSELYAIGGPWQDSMICLYLKTDTEGNKSYYDAEPDVFHFNFMGHSGSFMLDGDGNPVVFGTDENPNGFTVELGFEEGFGDSPIAITTTDGYRYEFDGFINSANTEKFYPKGSSKIQSWRLSRIVAPNGRTAEFDYFNTQAIQARRPASVCYDVFSFSGYTWDFTELDVGRDQHTLATPEYSVARLTSIVVDGRTEISFDYESAVEILYSTDFEKEDETMQRNGAGRLLKVSVQHEGDTIRTCRLSYDNDNPARRSFLKSVDISGEGTYSMTYYKTDGLPIYGTFKVDHWGYYNGNPDTGKNFLKVTRLTNDNLDEEYLPDNPRAADAEYARRGMLDRIVWPTGGYTEFLYEPHSYSKVIKRTSASHYRPVLASGTGIAGGLRIKEINSHESDGTLLSSRGFIYGSPQESSGILTFMPRYSVKFHASVTGHEYETYGTIWSNNLTRYGQTHIEYGEVTEVDADGGMKTFRFSTSEMYPDVIENKGYIVDKLLGAQGGMNEWEIPADSLANLFTNTSMQRLRGKLLSTGYIRADGDTLKTVSADFGKVRTIPEFIYVPKYLFYALASTGEYSGHVLRNSDTETARYGDLEVTKETKYTYNSRLQLSSKSEAGPDGETRITRYKYVADNPTGINAEMAAKGFFDFPLEIAEYVRQGDSGETLLRRTVYTYLKPDADAHPDLYRIATATEYDPVSGKSSVTSYKYDSLGNLVEATDPDGVSTVYIWGHGGLHLVAAVGNATIEQVEDASLLLPMFPGGPSRIVLPLSGIRE</sequence>
<feature type="chain" id="PRO_5039388768" description="RHS repeat protein" evidence="1">
    <location>
        <begin position="22"/>
        <end position="909"/>
    </location>
</feature>
<reference evidence="2" key="2">
    <citation type="journal article" date="2021" name="PeerJ">
        <title>Extensive microbial diversity within the chicken gut microbiome revealed by metagenomics and culture.</title>
        <authorList>
            <person name="Gilroy R."/>
            <person name="Ravi A."/>
            <person name="Getino M."/>
            <person name="Pursley I."/>
            <person name="Horton D.L."/>
            <person name="Alikhan N.F."/>
            <person name="Baker D."/>
            <person name="Gharbi K."/>
            <person name="Hall N."/>
            <person name="Watson M."/>
            <person name="Adriaenssens E.M."/>
            <person name="Foster-Nyarko E."/>
            <person name="Jarju S."/>
            <person name="Secka A."/>
            <person name="Antonio M."/>
            <person name="Oren A."/>
            <person name="Chaudhuri R.R."/>
            <person name="La Ragione R."/>
            <person name="Hildebrand F."/>
            <person name="Pallen M.J."/>
        </authorList>
    </citation>
    <scope>NUCLEOTIDE SEQUENCE</scope>
    <source>
        <strain evidence="2">ChiHecec2B26-709</strain>
    </source>
</reference>
<dbReference type="InterPro" id="IPR006530">
    <property type="entry name" value="YD"/>
</dbReference>
<dbReference type="EMBL" id="DVLC01000132">
    <property type="protein sequence ID" value="HIT47640.1"/>
    <property type="molecule type" value="Genomic_DNA"/>
</dbReference>
<comment type="caution">
    <text evidence="2">The sequence shown here is derived from an EMBL/GenBank/DDBJ whole genome shotgun (WGS) entry which is preliminary data.</text>
</comment>
<evidence type="ECO:0008006" key="4">
    <source>
        <dbReference type="Google" id="ProtNLM"/>
    </source>
</evidence>
<feature type="signal peptide" evidence="1">
    <location>
        <begin position="1"/>
        <end position="21"/>
    </location>
</feature>
<feature type="non-terminal residue" evidence="2">
    <location>
        <position position="909"/>
    </location>
</feature>
<name>A0A9D1GNY2_9BACT</name>
<proteinExistence type="predicted"/>
<evidence type="ECO:0000313" key="2">
    <source>
        <dbReference type="EMBL" id="HIT47640.1"/>
    </source>
</evidence>
<dbReference type="Proteomes" id="UP000886881">
    <property type="component" value="Unassembled WGS sequence"/>
</dbReference>
<gene>
    <name evidence="2" type="ORF">IAC35_07275</name>
</gene>
<dbReference type="Pfam" id="PF05593">
    <property type="entry name" value="RHS_repeat"/>
    <property type="match status" value="1"/>
</dbReference>
<dbReference type="InterPro" id="IPR031325">
    <property type="entry name" value="RHS_repeat"/>
</dbReference>
<protein>
    <recommendedName>
        <fullName evidence="4">RHS repeat protein</fullName>
    </recommendedName>
</protein>
<organism evidence="2 3">
    <name type="scientific">Candidatus Cryptobacteroides merdipullorum</name>
    <dbReference type="NCBI Taxonomy" id="2840771"/>
    <lineage>
        <taxon>Bacteria</taxon>
        <taxon>Pseudomonadati</taxon>
        <taxon>Bacteroidota</taxon>
        <taxon>Bacteroidia</taxon>
        <taxon>Bacteroidales</taxon>
        <taxon>Candidatus Cryptobacteroides</taxon>
    </lineage>
</organism>